<dbReference type="InterPro" id="IPR038185">
    <property type="entry name" value="MyTH4_dom_sf"/>
</dbReference>
<evidence type="ECO:0000259" key="6">
    <source>
        <dbReference type="PROSITE" id="PS50057"/>
    </source>
</evidence>
<dbReference type="CDD" id="cd14473">
    <property type="entry name" value="FERM_B-lobe"/>
    <property type="match status" value="1"/>
</dbReference>
<evidence type="ECO:0008006" key="10">
    <source>
        <dbReference type="Google" id="ProtNLM"/>
    </source>
</evidence>
<feature type="compositionally biased region" description="Low complexity" evidence="4">
    <location>
        <begin position="283"/>
        <end position="292"/>
    </location>
</feature>
<dbReference type="Pfam" id="PF21989">
    <property type="entry name" value="RA_2"/>
    <property type="match status" value="1"/>
</dbReference>
<dbReference type="Gene3D" id="1.20.80.10">
    <property type="match status" value="1"/>
</dbReference>
<feature type="domain" description="MyTH4" evidence="7">
    <location>
        <begin position="944"/>
        <end position="1150"/>
    </location>
</feature>
<dbReference type="GO" id="GO:0071944">
    <property type="term" value="C:cell periphery"/>
    <property type="evidence" value="ECO:0007669"/>
    <property type="project" value="UniProtKB-ARBA"/>
</dbReference>
<feature type="region of interest" description="Disordered" evidence="4">
    <location>
        <begin position="58"/>
        <end position="82"/>
    </location>
</feature>
<feature type="region of interest" description="Disordered" evidence="4">
    <location>
        <begin position="1508"/>
        <end position="1546"/>
    </location>
</feature>
<feature type="domain" description="PH" evidence="5">
    <location>
        <begin position="695"/>
        <end position="789"/>
    </location>
</feature>
<gene>
    <name evidence="8" type="ORF">LARSCL_LOCUS5887</name>
</gene>
<dbReference type="SMART" id="SM00139">
    <property type="entry name" value="MyTH4"/>
    <property type="match status" value="1"/>
</dbReference>
<dbReference type="InterPro" id="IPR011993">
    <property type="entry name" value="PH-like_dom_sf"/>
</dbReference>
<feature type="region of interest" description="Disordered" evidence="4">
    <location>
        <begin position="259"/>
        <end position="292"/>
    </location>
</feature>
<dbReference type="Gene3D" id="3.10.20.90">
    <property type="entry name" value="Phosphatidylinositol 3-kinase Catalytic Subunit, Chain A, domain 1"/>
    <property type="match status" value="1"/>
</dbReference>
<feature type="region of interest" description="Disordered" evidence="4">
    <location>
        <begin position="587"/>
        <end position="682"/>
    </location>
</feature>
<organism evidence="8 9">
    <name type="scientific">Larinioides sclopetarius</name>
    <dbReference type="NCBI Taxonomy" id="280406"/>
    <lineage>
        <taxon>Eukaryota</taxon>
        <taxon>Metazoa</taxon>
        <taxon>Ecdysozoa</taxon>
        <taxon>Arthropoda</taxon>
        <taxon>Chelicerata</taxon>
        <taxon>Arachnida</taxon>
        <taxon>Araneae</taxon>
        <taxon>Araneomorphae</taxon>
        <taxon>Entelegynae</taxon>
        <taxon>Araneoidea</taxon>
        <taxon>Araneidae</taxon>
        <taxon>Larinioides</taxon>
    </lineage>
</organism>
<dbReference type="SMART" id="SM00295">
    <property type="entry name" value="B41"/>
    <property type="match status" value="1"/>
</dbReference>
<keyword evidence="1" id="KW-0677">Repeat</keyword>
<feature type="compositionally biased region" description="Low complexity" evidence="4">
    <location>
        <begin position="441"/>
        <end position="452"/>
    </location>
</feature>
<dbReference type="EMBL" id="CAXIEN010000055">
    <property type="protein sequence ID" value="CAL1271570.1"/>
    <property type="molecule type" value="Genomic_DNA"/>
</dbReference>
<dbReference type="InterPro" id="IPR014352">
    <property type="entry name" value="FERM/acyl-CoA-bd_prot_sf"/>
</dbReference>
<dbReference type="InterPro" id="IPR000857">
    <property type="entry name" value="MyTH4_dom"/>
</dbReference>
<feature type="non-terminal residue" evidence="8">
    <location>
        <position position="1"/>
    </location>
</feature>
<evidence type="ECO:0000259" key="7">
    <source>
        <dbReference type="PROSITE" id="PS51016"/>
    </source>
</evidence>
<dbReference type="CDD" id="cd13282">
    <property type="entry name" value="PH1_PLEKHH1_PLEKHH2"/>
    <property type="match status" value="1"/>
</dbReference>
<dbReference type="GO" id="GO:0005856">
    <property type="term" value="C:cytoskeleton"/>
    <property type="evidence" value="ECO:0007669"/>
    <property type="project" value="InterPro"/>
</dbReference>
<dbReference type="SMART" id="SM00233">
    <property type="entry name" value="PH"/>
    <property type="match status" value="2"/>
</dbReference>
<dbReference type="SUPFAM" id="SSF47031">
    <property type="entry name" value="Second domain of FERM"/>
    <property type="match status" value="1"/>
</dbReference>
<evidence type="ECO:0000259" key="5">
    <source>
        <dbReference type="PROSITE" id="PS50003"/>
    </source>
</evidence>
<dbReference type="InterPro" id="IPR029071">
    <property type="entry name" value="Ubiquitin-like_domsf"/>
</dbReference>
<feature type="compositionally biased region" description="Low complexity" evidence="4">
    <location>
        <begin position="377"/>
        <end position="389"/>
    </location>
</feature>
<dbReference type="PROSITE" id="PS50057">
    <property type="entry name" value="FERM_3"/>
    <property type="match status" value="1"/>
</dbReference>
<feature type="compositionally biased region" description="Polar residues" evidence="4">
    <location>
        <begin position="413"/>
        <end position="423"/>
    </location>
</feature>
<feature type="compositionally biased region" description="Low complexity" evidence="4">
    <location>
        <begin position="424"/>
        <end position="434"/>
    </location>
</feature>
<dbReference type="SUPFAM" id="SSF54236">
    <property type="entry name" value="Ubiquitin-like"/>
    <property type="match status" value="1"/>
</dbReference>
<dbReference type="InterPro" id="IPR001849">
    <property type="entry name" value="PH_domain"/>
</dbReference>
<dbReference type="GO" id="GO:0009887">
    <property type="term" value="P:animal organ morphogenesis"/>
    <property type="evidence" value="ECO:0007669"/>
    <property type="project" value="UniProtKB-ARBA"/>
</dbReference>
<keyword evidence="9" id="KW-1185">Reference proteome</keyword>
<evidence type="ECO:0000256" key="4">
    <source>
        <dbReference type="SAM" id="MobiDB-lite"/>
    </source>
</evidence>
<dbReference type="InterPro" id="IPR019748">
    <property type="entry name" value="FERM_central"/>
</dbReference>
<dbReference type="SUPFAM" id="SSF50729">
    <property type="entry name" value="PH domain-like"/>
    <property type="match status" value="2"/>
</dbReference>
<feature type="compositionally biased region" description="Polar residues" evidence="4">
    <location>
        <begin position="671"/>
        <end position="682"/>
    </location>
</feature>
<evidence type="ECO:0000313" key="9">
    <source>
        <dbReference type="Proteomes" id="UP001497382"/>
    </source>
</evidence>
<dbReference type="Pfam" id="PF00373">
    <property type="entry name" value="FERM_M"/>
    <property type="match status" value="1"/>
</dbReference>
<feature type="compositionally biased region" description="Low complexity" evidence="4">
    <location>
        <begin position="607"/>
        <end position="624"/>
    </location>
</feature>
<feature type="compositionally biased region" description="Basic residues" evidence="4">
    <location>
        <begin position="397"/>
        <end position="406"/>
    </location>
</feature>
<dbReference type="PANTHER" id="PTHR22903:SF8">
    <property type="entry name" value="MAX-1A"/>
    <property type="match status" value="1"/>
</dbReference>
<dbReference type="Proteomes" id="UP001497382">
    <property type="component" value="Unassembled WGS sequence"/>
</dbReference>
<dbReference type="InterPro" id="IPR019749">
    <property type="entry name" value="Band_41_domain"/>
</dbReference>
<feature type="region of interest" description="Disordered" evidence="4">
    <location>
        <begin position="366"/>
        <end position="452"/>
    </location>
</feature>
<dbReference type="PROSITE" id="PS51016">
    <property type="entry name" value="MYTH4"/>
    <property type="match status" value="1"/>
</dbReference>
<evidence type="ECO:0000313" key="8">
    <source>
        <dbReference type="EMBL" id="CAL1271570.1"/>
    </source>
</evidence>
<feature type="compositionally biased region" description="Polar residues" evidence="4">
    <location>
        <begin position="629"/>
        <end position="646"/>
    </location>
</feature>
<sequence length="1558" mass="175944">RRAENWAIFDAFEGLIAISLKLKYLNYVDLKNEHEICRQFLKISLCTHLSPEPCSTIIRMTESEPPPPPAPPPPNDGFPSSLFSSLLEEEEDSHEGLMGWYQVEESHHQHVNWKQRYEQMKVTFTRFRMETADLQRSLQEKLSELEQKVTSAERREEEARQKIQLLEQRLQGTGDSYKDCVANTDQACKDQIISNLEQQVEEQKKLRILDAKKVEAKASKIKEWVTNKLKELEEQNFQLREENKKCNAQLELLKKRLSQMSQQKEKNNTEDSSRGSWEDQGSSDDAPPLSLSSANQRANYINNNEPSYNSSMPVVDVNKKSSSWVSAQQARVDQWIDSSCQVSMTRRPESEEADHLQAIGSDAMVEAGLPPMVPPHSTTLSSLSQTSSSRPSDAKKPASKKQHSRSLPRETSRNSSMQVTNIPSSTSRTTTTQTNIENELNSSNKTSNNGTSSYGNIYGSLDRKLKMLNVGNGYSGGERRRTVQTSNDLHDYAEIYTPSKEIIGGLDPDMDIRPPTPPLHRFPSWESRIYEVAVNGISLSRDELHTSPIIPSHKPKKTSETFMTDSFTDMSIPVYAMVKGRASQIRSVPFTGESTDSSDNEDNTRVTSTHTTSGETESSASTGSPGRNKGSSNQSPAKHSCTSPTKSVKRDTSTESVLSDDYAIPPDAYSDTHSIDSVEQPRISSTISETLRKDNFEKCGYLTKLGGKLKTWRRRWFVLKDGTLSYYKSQNDIGRKPQGQILLDDVSRVNRAEGASTFEVATSKRTYYLTADSNSTMEEWIKVLQNVIRRNTNNIPINKDDQKPSIQGWVTKVKHGHSRKCWCSLVGRMFLYYKTPNDSKPLGQINMRDARVEEVLHVSDSDEDDPDDSMAKSEYTIGIFPNHQGPTYLIMPGKQEMDAWLYHLTVVSCGDNLVGTQYEQLLARLMEVDGEENHVIWKHPLLLYSKESLTQPLTSLPSEQLQAEAIKLFKSIQLFISVPLDASGIDYHVALAQNALHQCLVQTELQNELLCQLMKQTSRHSYHKPGVQVRKYPYSQLLLCATQSLFLCDSSEKLSPTSTTSHDRIPPPESKLNPPPFVFVQGWQLLALALSLFVPKNRTLWYLRMHLARNADPKTEAGKYAIFCQRTLERTLLNGGRESKPSRMEVLSILLKNPYHHSLPHSIPVHFLNGTYQVVGFDGSTTVEEFIQTVNEEAGIRDSSNSGFALFSDDPIDKSLEHCLQNSAKLCDVISKWEQALREKHLGKFESTKVVKLTYKNRLCFRQLLKAETDKERLLTAYQINEDVVSGRFPLSKELALELAVLMAQIEYGDYNGDKVRCSTGPTTPQQQMQSILERFYPSRYRDKNDEKQLLEYIKEKWSSLRGRSVMDCVRIYLNCARRWSLCGAKLFSAKTQLKQGEPLNVWLAVSEDSIVLLDFVTMQPLVRYPYGVVVTFGGCRDDFMLVVCQTTIDQKTSGEGVQVTERLLFSMPKPKILEITLLIADYMNALSKSGNISSSLARLEKIRTSSKFRSSATPDTFPRGAHDGAPPYDPNKAMSTSTELDNRRGAFCKKRAGSDCT</sequence>
<dbReference type="CDD" id="cd17094">
    <property type="entry name" value="FERM_F1_Max1_like"/>
    <property type="match status" value="1"/>
</dbReference>
<feature type="compositionally biased region" description="Basic and acidic residues" evidence="4">
    <location>
        <begin position="263"/>
        <end position="277"/>
    </location>
</feature>
<name>A0AAV1ZJ58_9ARAC</name>
<comment type="caution">
    <text evidence="8">The sequence shown here is derived from an EMBL/GenBank/DDBJ whole genome shotgun (WGS) entry which is preliminary data.</text>
</comment>
<dbReference type="PANTHER" id="PTHR22903">
    <property type="entry name" value="PLEKHH PROTEIN"/>
    <property type="match status" value="1"/>
</dbReference>
<evidence type="ECO:0000256" key="1">
    <source>
        <dbReference type="ARBA" id="ARBA00022737"/>
    </source>
</evidence>
<dbReference type="GO" id="GO:0048731">
    <property type="term" value="P:system development"/>
    <property type="evidence" value="ECO:0007669"/>
    <property type="project" value="UniProtKB-ARBA"/>
</dbReference>
<evidence type="ECO:0000256" key="3">
    <source>
        <dbReference type="SAM" id="Coils"/>
    </source>
</evidence>
<reference evidence="8 9" key="1">
    <citation type="submission" date="2024-04" db="EMBL/GenBank/DDBJ databases">
        <authorList>
            <person name="Rising A."/>
            <person name="Reimegard J."/>
            <person name="Sonavane S."/>
            <person name="Akerstrom W."/>
            <person name="Nylinder S."/>
            <person name="Hedman E."/>
            <person name="Kallberg Y."/>
        </authorList>
    </citation>
    <scope>NUCLEOTIDE SEQUENCE [LARGE SCALE GENOMIC DNA]</scope>
</reference>
<protein>
    <recommendedName>
        <fullName evidence="10">Pleckstrin homology domain-containing family H member 1</fullName>
    </recommendedName>
</protein>
<dbReference type="InterPro" id="IPR035963">
    <property type="entry name" value="FERM_2"/>
</dbReference>
<dbReference type="PROSITE" id="PS50003">
    <property type="entry name" value="PH_DOMAIN"/>
    <property type="match status" value="1"/>
</dbReference>
<dbReference type="Gene3D" id="2.30.29.30">
    <property type="entry name" value="Pleckstrin-homology domain (PH domain)/Phosphotyrosine-binding domain (PTB)"/>
    <property type="match status" value="3"/>
</dbReference>
<dbReference type="Pfam" id="PF00784">
    <property type="entry name" value="MyTH4"/>
    <property type="match status" value="1"/>
</dbReference>
<feature type="compositionally biased region" description="Pro residues" evidence="4">
    <location>
        <begin position="64"/>
        <end position="76"/>
    </location>
</feature>
<dbReference type="InterPro" id="IPR000299">
    <property type="entry name" value="FERM_domain"/>
</dbReference>
<dbReference type="FunFam" id="2.30.29.30:FF:000286">
    <property type="entry name" value="PH-protein kinase domain containing protein"/>
    <property type="match status" value="1"/>
</dbReference>
<keyword evidence="2 3" id="KW-0175">Coiled coil</keyword>
<dbReference type="Gene3D" id="1.25.40.530">
    <property type="entry name" value="MyTH4 domain"/>
    <property type="match status" value="1"/>
</dbReference>
<evidence type="ECO:0000256" key="2">
    <source>
        <dbReference type="ARBA" id="ARBA00023054"/>
    </source>
</evidence>
<accession>A0AAV1ZJ58</accession>
<proteinExistence type="predicted"/>
<feature type="coiled-coil region" evidence="3">
    <location>
        <begin position="128"/>
        <end position="169"/>
    </location>
</feature>
<feature type="domain" description="FERM" evidence="6">
    <location>
        <begin position="1161"/>
        <end position="1491"/>
    </location>
</feature>
<dbReference type="Pfam" id="PF00169">
    <property type="entry name" value="PH"/>
    <property type="match status" value="2"/>
</dbReference>